<accession>A0A0D0BRG2</accession>
<reference evidence="2" key="2">
    <citation type="submission" date="2015-01" db="EMBL/GenBank/DDBJ databases">
        <title>Evolutionary Origins and Diversification of the Mycorrhizal Mutualists.</title>
        <authorList>
            <consortium name="DOE Joint Genome Institute"/>
            <consortium name="Mycorrhizal Genomics Consortium"/>
            <person name="Kohler A."/>
            <person name="Kuo A."/>
            <person name="Nagy L.G."/>
            <person name="Floudas D."/>
            <person name="Copeland A."/>
            <person name="Barry K.W."/>
            <person name="Cichocki N."/>
            <person name="Veneault-Fourrey C."/>
            <person name="LaButti K."/>
            <person name="Lindquist E.A."/>
            <person name="Lipzen A."/>
            <person name="Lundell T."/>
            <person name="Morin E."/>
            <person name="Murat C."/>
            <person name="Riley R."/>
            <person name="Ohm R."/>
            <person name="Sun H."/>
            <person name="Tunlid A."/>
            <person name="Henrissat B."/>
            <person name="Grigoriev I.V."/>
            <person name="Hibbett D.S."/>
            <person name="Martin F."/>
        </authorList>
    </citation>
    <scope>NUCLEOTIDE SEQUENCE [LARGE SCALE GENOMIC DNA]</scope>
    <source>
        <strain evidence="2">UH-Slu-Lm8-n1</strain>
    </source>
</reference>
<dbReference type="EMBL" id="KN835139">
    <property type="protein sequence ID" value="KIK48267.1"/>
    <property type="molecule type" value="Genomic_DNA"/>
</dbReference>
<evidence type="ECO:0000313" key="1">
    <source>
        <dbReference type="EMBL" id="KIK48267.1"/>
    </source>
</evidence>
<dbReference type="HOGENOM" id="CLU_934388_0_0_1"/>
<proteinExistence type="predicted"/>
<gene>
    <name evidence="1" type="ORF">CY34DRAFT_104087</name>
</gene>
<dbReference type="AlphaFoldDB" id="A0A0D0BRG2"/>
<dbReference type="OrthoDB" id="2669319at2759"/>
<reference evidence="1 2" key="1">
    <citation type="submission" date="2014-04" db="EMBL/GenBank/DDBJ databases">
        <authorList>
            <consortium name="DOE Joint Genome Institute"/>
            <person name="Kuo A."/>
            <person name="Ruytinx J."/>
            <person name="Rineau F."/>
            <person name="Colpaert J."/>
            <person name="Kohler A."/>
            <person name="Nagy L.G."/>
            <person name="Floudas D."/>
            <person name="Copeland A."/>
            <person name="Barry K.W."/>
            <person name="Cichocki N."/>
            <person name="Veneault-Fourrey C."/>
            <person name="LaButti K."/>
            <person name="Lindquist E.A."/>
            <person name="Lipzen A."/>
            <person name="Lundell T."/>
            <person name="Morin E."/>
            <person name="Murat C."/>
            <person name="Sun H."/>
            <person name="Tunlid A."/>
            <person name="Henrissat B."/>
            <person name="Grigoriev I.V."/>
            <person name="Hibbett D.S."/>
            <person name="Martin F."/>
            <person name="Nordberg H.P."/>
            <person name="Cantor M.N."/>
            <person name="Hua S.X."/>
        </authorList>
    </citation>
    <scope>NUCLEOTIDE SEQUENCE [LARGE SCALE GENOMIC DNA]</scope>
    <source>
        <strain evidence="1 2">UH-Slu-Lm8-n1</strain>
    </source>
</reference>
<keyword evidence="2" id="KW-1185">Reference proteome</keyword>
<name>A0A0D0BRG2_9AGAM</name>
<protein>
    <submittedName>
        <fullName evidence="1">Uncharacterized protein</fullName>
    </submittedName>
</protein>
<dbReference type="Proteomes" id="UP000054485">
    <property type="component" value="Unassembled WGS sequence"/>
</dbReference>
<dbReference type="InParanoid" id="A0A0D0BRG2"/>
<evidence type="ECO:0000313" key="2">
    <source>
        <dbReference type="Proteomes" id="UP000054485"/>
    </source>
</evidence>
<organism evidence="1 2">
    <name type="scientific">Suillus luteus UH-Slu-Lm8-n1</name>
    <dbReference type="NCBI Taxonomy" id="930992"/>
    <lineage>
        <taxon>Eukaryota</taxon>
        <taxon>Fungi</taxon>
        <taxon>Dikarya</taxon>
        <taxon>Basidiomycota</taxon>
        <taxon>Agaricomycotina</taxon>
        <taxon>Agaricomycetes</taxon>
        <taxon>Agaricomycetidae</taxon>
        <taxon>Boletales</taxon>
        <taxon>Suillineae</taxon>
        <taxon>Suillaceae</taxon>
        <taxon>Suillus</taxon>
    </lineage>
</organism>
<sequence>MSWLRTMGCDVSTSLMHKQSTQLRESYFHAFFNCSRMSSPCRRVINFNPDAPIECQKAIPPAPAPPRGSTKVPAMHITDAVAAKSVPSKDFSHKPWKNIAITEYDDAEFEELQARMVFTWPPDLAAYRRAVEEERGWCGAAEYSDENISPAAFCGASSIGSASTIDSPMILTPTQQDYYAQTACVPLTIPHKASTEPEAGAFKKVVGLQRLRLKAPPPLSVNGKNLKKNVKDVINEIGCTLLIGEGERTARDIWHYGPRFNTRVVVETTTEVIDHSNLNAVDGLAAENTVTMLDIFLD</sequence>